<name>A0A9N9FCY1_9GLOM</name>
<dbReference type="Proteomes" id="UP000789570">
    <property type="component" value="Unassembled WGS sequence"/>
</dbReference>
<evidence type="ECO:0000256" key="1">
    <source>
        <dbReference type="SAM" id="MobiDB-lite"/>
    </source>
</evidence>
<feature type="transmembrane region" description="Helical" evidence="2">
    <location>
        <begin position="20"/>
        <end position="40"/>
    </location>
</feature>
<proteinExistence type="predicted"/>
<keyword evidence="2" id="KW-0472">Membrane</keyword>
<accession>A0A9N9FCY1</accession>
<sequence>MYYRRRKTEPKAVHVLRSFIMIILLIFIITYSIFLIKFVANDDPVFQSSIEDAAEVPIPNIGFYFLSQYQFNINCTYLTGLSPTQHSCYDTITQPKYLELLGRPGSYGHFINKKNLTFTKLTGPNGLNAISSVIITITSNKISTENVNDISVIQSFVIDSEKSPIDIEKFNLINETAYYELPRYVSESITDNSFLLPNRQVLHVKLNRRIRKTIRSKFIGTLGINPSYDVQPYLRSSIQSMPFPVDLEFPTGFFANQVMLTFPSFLVTVETEQRTRTILGMFGLVGGAWGLAAALFASLFGVDMVRPWGCVQQYCCNLTRYHNKLKKTLPTIPFVDPSPSQNVKELQDRLNALEFVLKEYVVDVKHLENLNNFEIRNKELPLIPNTIPMNQNQRELPPIPNNHSSVPYSHPLPDTTSTRFFTSSN</sequence>
<evidence type="ECO:0000313" key="3">
    <source>
        <dbReference type="EMBL" id="CAG8526851.1"/>
    </source>
</evidence>
<keyword evidence="2" id="KW-1133">Transmembrane helix</keyword>
<evidence type="ECO:0000256" key="2">
    <source>
        <dbReference type="SAM" id="Phobius"/>
    </source>
</evidence>
<dbReference type="AlphaFoldDB" id="A0A9N9FCY1"/>
<keyword evidence="4" id="KW-1185">Reference proteome</keyword>
<dbReference type="OrthoDB" id="2411530at2759"/>
<feature type="transmembrane region" description="Helical" evidence="2">
    <location>
        <begin position="278"/>
        <end position="302"/>
    </location>
</feature>
<keyword evidence="2" id="KW-0812">Transmembrane</keyword>
<evidence type="ECO:0000313" key="4">
    <source>
        <dbReference type="Proteomes" id="UP000789570"/>
    </source>
</evidence>
<gene>
    <name evidence="3" type="ORF">FCALED_LOCUS4979</name>
</gene>
<reference evidence="3" key="1">
    <citation type="submission" date="2021-06" db="EMBL/GenBank/DDBJ databases">
        <authorList>
            <person name="Kallberg Y."/>
            <person name="Tangrot J."/>
            <person name="Rosling A."/>
        </authorList>
    </citation>
    <scope>NUCLEOTIDE SEQUENCE</scope>
    <source>
        <strain evidence="3">UK204</strain>
    </source>
</reference>
<comment type="caution">
    <text evidence="3">The sequence shown here is derived from an EMBL/GenBank/DDBJ whole genome shotgun (WGS) entry which is preliminary data.</text>
</comment>
<organism evidence="3 4">
    <name type="scientific">Funneliformis caledonium</name>
    <dbReference type="NCBI Taxonomy" id="1117310"/>
    <lineage>
        <taxon>Eukaryota</taxon>
        <taxon>Fungi</taxon>
        <taxon>Fungi incertae sedis</taxon>
        <taxon>Mucoromycota</taxon>
        <taxon>Glomeromycotina</taxon>
        <taxon>Glomeromycetes</taxon>
        <taxon>Glomerales</taxon>
        <taxon>Glomeraceae</taxon>
        <taxon>Funneliformis</taxon>
    </lineage>
</organism>
<dbReference type="EMBL" id="CAJVPQ010001015">
    <property type="protein sequence ID" value="CAG8526851.1"/>
    <property type="molecule type" value="Genomic_DNA"/>
</dbReference>
<feature type="compositionally biased region" description="Polar residues" evidence="1">
    <location>
        <begin position="414"/>
        <end position="425"/>
    </location>
</feature>
<protein>
    <submittedName>
        <fullName evidence="3">8605_t:CDS:1</fullName>
    </submittedName>
</protein>
<feature type="region of interest" description="Disordered" evidence="1">
    <location>
        <begin position="391"/>
        <end position="425"/>
    </location>
</feature>